<dbReference type="RefSeq" id="WP_305472480.1">
    <property type="nucleotide sequence ID" value="NZ_JAUYVT010000014.1"/>
</dbReference>
<sequence length="238" mass="27334">MNVNSSELNVSIQTIEINAKKITRTILDQTPRLDICDILVNKHCVTNLFYKLNPICRFSLSTLLESENRVSKKKGHSAQQIKNIIREYEAEDEGFFFMHNNTIHCSSYSSIYASKLYGEKSALMNNKLKEYEKKIKKVEKAIQLLNEGVSLKEAANHYHRKVSEIITGPKRKGSKTLKEEDLIAKYGSSKGFKYAMQSEILELQKDSDLLASDLDYFHTKISLCIDEIEETPFVFFGF</sequence>
<organism evidence="2 3">
    <name type="scientific">Pseudoalteromonas marina</name>
    <dbReference type="NCBI Taxonomy" id="267375"/>
    <lineage>
        <taxon>Bacteria</taxon>
        <taxon>Pseudomonadati</taxon>
        <taxon>Pseudomonadota</taxon>
        <taxon>Gammaproteobacteria</taxon>
        <taxon>Alteromonadales</taxon>
        <taxon>Pseudoalteromonadaceae</taxon>
        <taxon>Pseudoalteromonas</taxon>
    </lineage>
</organism>
<name>A0ABT9FG47_9GAMM</name>
<keyword evidence="1" id="KW-0175">Coiled coil</keyword>
<gene>
    <name evidence="2" type="ORF">Q8W34_14010</name>
</gene>
<evidence type="ECO:0008006" key="4">
    <source>
        <dbReference type="Google" id="ProtNLM"/>
    </source>
</evidence>
<reference evidence="2" key="1">
    <citation type="submission" date="2023-07" db="EMBL/GenBank/DDBJ databases">
        <title>Genome content predicts the carbon catabolic preferences of heterotrophic bacteria.</title>
        <authorList>
            <person name="Gralka M."/>
        </authorList>
    </citation>
    <scope>NUCLEOTIDE SEQUENCE</scope>
    <source>
        <strain evidence="2">4G09</strain>
    </source>
</reference>
<proteinExistence type="predicted"/>
<accession>A0ABT9FG47</accession>
<dbReference type="EMBL" id="JAUYVT010000014">
    <property type="protein sequence ID" value="MDP2565756.1"/>
    <property type="molecule type" value="Genomic_DNA"/>
</dbReference>
<dbReference type="Proteomes" id="UP001177212">
    <property type="component" value="Unassembled WGS sequence"/>
</dbReference>
<evidence type="ECO:0000313" key="3">
    <source>
        <dbReference type="Proteomes" id="UP001177212"/>
    </source>
</evidence>
<feature type="coiled-coil region" evidence="1">
    <location>
        <begin position="121"/>
        <end position="148"/>
    </location>
</feature>
<evidence type="ECO:0000256" key="1">
    <source>
        <dbReference type="SAM" id="Coils"/>
    </source>
</evidence>
<protein>
    <recommendedName>
        <fullName evidence="4">HTH psq-type domain-containing protein</fullName>
    </recommendedName>
</protein>
<comment type="caution">
    <text evidence="2">The sequence shown here is derived from an EMBL/GenBank/DDBJ whole genome shotgun (WGS) entry which is preliminary data.</text>
</comment>
<keyword evidence="3" id="KW-1185">Reference proteome</keyword>
<evidence type="ECO:0000313" key="2">
    <source>
        <dbReference type="EMBL" id="MDP2565756.1"/>
    </source>
</evidence>